<comment type="caution">
    <text evidence="2">The sequence shown here is derived from an EMBL/GenBank/DDBJ whole genome shotgun (WGS) entry which is preliminary data.</text>
</comment>
<proteinExistence type="predicted"/>
<dbReference type="SUPFAM" id="SSF53474">
    <property type="entry name" value="alpha/beta-Hydrolases"/>
    <property type="match status" value="1"/>
</dbReference>
<dbReference type="GO" id="GO:0006629">
    <property type="term" value="P:lipid metabolic process"/>
    <property type="evidence" value="ECO:0007669"/>
    <property type="project" value="InterPro"/>
</dbReference>
<dbReference type="RefSeq" id="WP_060241906.1">
    <property type="nucleotide sequence ID" value="NZ_LPJR01000029.1"/>
</dbReference>
<reference evidence="2 3" key="1">
    <citation type="submission" date="2015-11" db="EMBL/GenBank/DDBJ databases">
        <title>Expanding the genomic diversity of Burkholderia species for the development of highly accurate diagnostics.</title>
        <authorList>
            <person name="Sahl J."/>
            <person name="Keim P."/>
            <person name="Wagner D."/>
        </authorList>
    </citation>
    <scope>NUCLEOTIDE SEQUENCE [LARGE SCALE GENOMIC DNA]</scope>
    <source>
        <strain evidence="2 3">MSMB368WGS</strain>
    </source>
</reference>
<feature type="domain" description="Fungal lipase-type" evidence="1">
    <location>
        <begin position="39"/>
        <end position="159"/>
    </location>
</feature>
<dbReference type="Pfam" id="PF01764">
    <property type="entry name" value="Lipase_3"/>
    <property type="match status" value="1"/>
</dbReference>
<dbReference type="OrthoDB" id="9096780at2"/>
<gene>
    <name evidence="2" type="ORF">WT56_16235</name>
</gene>
<evidence type="ECO:0000313" key="3">
    <source>
        <dbReference type="Proteomes" id="UP000062912"/>
    </source>
</evidence>
<evidence type="ECO:0000259" key="1">
    <source>
        <dbReference type="Pfam" id="PF01764"/>
    </source>
</evidence>
<dbReference type="PANTHER" id="PTHR45856:SF24">
    <property type="entry name" value="FUNGAL LIPASE-LIKE DOMAIN-CONTAINING PROTEIN"/>
    <property type="match status" value="1"/>
</dbReference>
<evidence type="ECO:0000313" key="2">
    <source>
        <dbReference type="EMBL" id="KWF29924.1"/>
    </source>
</evidence>
<dbReference type="InterPro" id="IPR029058">
    <property type="entry name" value="AB_hydrolase_fold"/>
</dbReference>
<dbReference type="InterPro" id="IPR002921">
    <property type="entry name" value="Fungal_lipase-type"/>
</dbReference>
<organism evidence="2 3">
    <name type="scientific">Burkholderia pseudomultivorans</name>
    <dbReference type="NCBI Taxonomy" id="1207504"/>
    <lineage>
        <taxon>Bacteria</taxon>
        <taxon>Pseudomonadati</taxon>
        <taxon>Pseudomonadota</taxon>
        <taxon>Betaproteobacteria</taxon>
        <taxon>Burkholderiales</taxon>
        <taxon>Burkholderiaceae</taxon>
        <taxon>Burkholderia</taxon>
        <taxon>Burkholderia cepacia complex</taxon>
    </lineage>
</organism>
<dbReference type="AlphaFoldDB" id="A0A132EGV2"/>
<name>A0A132EGV2_9BURK</name>
<dbReference type="Gene3D" id="3.40.50.1820">
    <property type="entry name" value="alpha/beta hydrolase"/>
    <property type="match status" value="1"/>
</dbReference>
<dbReference type="Proteomes" id="UP000062912">
    <property type="component" value="Unassembled WGS sequence"/>
</dbReference>
<dbReference type="InterPro" id="IPR051218">
    <property type="entry name" value="Sec_MonoDiacylglyc_Lipase"/>
</dbReference>
<protein>
    <submittedName>
        <fullName evidence="2">Lipase</fullName>
    </submittedName>
</protein>
<sequence length="208" mass="21417">MTPRDFALIAQEAYSAKPDIGKADSASRAIVRQTAGGLVVAFPGTDNLDCVAADLDSHPIDVIGIGQVHHGFWKAWGAIAVDVLATIDGRPVTLVGHSLGAAIAIMAAAAMVVGGNPPAAVYGFEPPRVSTNGSIAAVLAKVPLSLYKNGNDIVPDLPLDWHHAGPIQQVGRASLPFPNIADHAIARVIVALADIESRANSASATTTR</sequence>
<dbReference type="EMBL" id="LPJR01000029">
    <property type="protein sequence ID" value="KWF29924.1"/>
    <property type="molecule type" value="Genomic_DNA"/>
</dbReference>
<accession>A0A132EGV2</accession>
<dbReference type="PANTHER" id="PTHR45856">
    <property type="entry name" value="ALPHA/BETA-HYDROLASES SUPERFAMILY PROTEIN"/>
    <property type="match status" value="1"/>
</dbReference>